<dbReference type="InterPro" id="IPR035681">
    <property type="entry name" value="ComA-like_MBL"/>
</dbReference>
<feature type="transmembrane region" description="Helical" evidence="9">
    <location>
        <begin position="279"/>
        <end position="302"/>
    </location>
</feature>
<evidence type="ECO:0000313" key="12">
    <source>
        <dbReference type="Proteomes" id="UP000015344"/>
    </source>
</evidence>
<dbReference type="NCBIfam" id="TIGR00360">
    <property type="entry name" value="ComEC_N-term"/>
    <property type="match status" value="1"/>
</dbReference>
<reference evidence="11 12" key="1">
    <citation type="submission" date="2013-05" db="EMBL/GenBank/DDBJ databases">
        <authorList>
            <person name="Strain E.A."/>
            <person name="Brown E."/>
            <person name="Allard M.W."/>
            <person name="Luo Y.L."/>
        </authorList>
    </citation>
    <scope>NUCLEOTIDE SEQUENCE [LARGE SCALE GENOMIC DNA]</scope>
    <source>
        <strain evidence="11 12">TS-15</strain>
    </source>
</reference>
<feature type="transmembrane region" description="Helical" evidence="9">
    <location>
        <begin position="323"/>
        <end position="345"/>
    </location>
</feature>
<dbReference type="SMART" id="SM00849">
    <property type="entry name" value="Lactamase_B"/>
    <property type="match status" value="1"/>
</dbReference>
<keyword evidence="4 9" id="KW-1133">Transmembrane helix</keyword>
<dbReference type="GO" id="GO:0005886">
    <property type="term" value="C:plasma membrane"/>
    <property type="evidence" value="ECO:0007669"/>
    <property type="project" value="UniProtKB-SubCell"/>
</dbReference>
<dbReference type="Gene3D" id="3.60.15.10">
    <property type="entry name" value="Ribonuclease Z/Hydroxyacylglutathione hydrolase-like"/>
    <property type="match status" value="1"/>
</dbReference>
<dbReference type="EMBL" id="ATMT01000007">
    <property type="protein sequence ID" value="EPY08921.1"/>
    <property type="molecule type" value="Genomic_DNA"/>
</dbReference>
<dbReference type="PATRIC" id="fig|1117108.3.peg.644"/>
<feature type="domain" description="Metallo-beta-lactamase" evidence="10">
    <location>
        <begin position="600"/>
        <end position="829"/>
    </location>
</feature>
<evidence type="ECO:0000256" key="4">
    <source>
        <dbReference type="ARBA" id="ARBA00022989"/>
    </source>
</evidence>
<comment type="catalytic activity">
    <reaction evidence="6">
        <text>3',5'-cyclic CMP + H2O = CMP + H(+)</text>
        <dbReference type="Rhea" id="RHEA:72675"/>
        <dbReference type="ChEBI" id="CHEBI:15377"/>
        <dbReference type="ChEBI" id="CHEBI:15378"/>
        <dbReference type="ChEBI" id="CHEBI:58003"/>
        <dbReference type="ChEBI" id="CHEBI:60377"/>
    </reaction>
    <physiologicalReaction direction="left-to-right" evidence="6">
        <dbReference type="Rhea" id="RHEA:72676"/>
    </physiologicalReaction>
</comment>
<dbReference type="PANTHER" id="PTHR30619">
    <property type="entry name" value="DNA INTERNALIZATION/COMPETENCE PROTEIN COMEC/REC2"/>
    <property type="match status" value="1"/>
</dbReference>
<sequence>MGRGDGMLARRPLVVAACMMAGGFHLSAVLSNGEAWIAALGIVLVLPLCVIGGWCRRMQAVLYALLLLMAVLYYQLTVNSGDSVWSYEGVSSYVDQVQEVNGEWEGVILTPPELDGDRMQFQFGVTGWRTPETKRMESVRETLLVQIKLSSKQELQQVDQWNRGQLVRIQGKLEAPGDAGNFGGFSYRDYLHTLQIDWLLKVSGLQHLTSHTAIETISSYAPTIMWNRMLAYVDQGRERLAAILEHMYKQPHSGYMQGLILGTRGDMDPDIYQQFSQLGLTHILAISGLHVGVLIGALLYLFRLLRMTKETGISITMGFIPMYVLLTGASPSVIRAGMMAFLALYGAKRGWLKDGLHLLAAAFIFMAVWQPRYVLQVGFQLSFIVTAGLILFVPLAMRLMASLPRTLASSLSVTLVAQAVSLPLTVYYFNQFSLLSFLANFVIVPLVSVVVLPIGSVSLIVGSLYEPAAVPIVWLVERLNEVTFQLVYWLAQMEGATIIWPTPPLWWIALYYLGFALALTSIRRWWDARQINRRERDRGHDLNHADDTQPLDFIQLPAGGYRYRGAIALAAACLLGFIVLQGYSMGRSNDAVVSFIDVGQGDSILISTASGKHMLIDGGGTVNFRKPEDRWRERRVPFEVGEKVVVPLLKQRGIRELDAVLLTHADQDHAGGLQAVLKHIPVKQFIMNGTWKSSASMNSLYRTAIDQGIPIRKWEADQRWELDSWSSIEVMYPYPSTDGSTLDFQDNQNEASLVVQLTLTHPTSRKQAVFMLTGDLEADGERQMLERVALQRSKSIDVLKVAHHGSKTSTTPEWLEQWKPQIGVISAGRNNRYGHPHPKVLETLHDGKVPVKRTDMEGEIQFKLTPSGLKVRAKRDRIHL</sequence>
<feature type="transmembrane region" description="Helical" evidence="9">
    <location>
        <begin position="351"/>
        <end position="369"/>
    </location>
</feature>
<dbReference type="PANTHER" id="PTHR30619:SF1">
    <property type="entry name" value="RECOMBINATION PROTEIN 2"/>
    <property type="match status" value="1"/>
</dbReference>
<feature type="transmembrane region" description="Helical" evidence="9">
    <location>
        <begin position="441"/>
        <end position="465"/>
    </location>
</feature>
<evidence type="ECO:0000256" key="1">
    <source>
        <dbReference type="ARBA" id="ARBA00004651"/>
    </source>
</evidence>
<evidence type="ECO:0000259" key="10">
    <source>
        <dbReference type="SMART" id="SM00849"/>
    </source>
</evidence>
<feature type="transmembrane region" description="Helical" evidence="9">
    <location>
        <begin position="381"/>
        <end position="401"/>
    </location>
</feature>
<dbReference type="Proteomes" id="UP000015344">
    <property type="component" value="Unassembled WGS sequence"/>
</dbReference>
<evidence type="ECO:0000256" key="3">
    <source>
        <dbReference type="ARBA" id="ARBA00022692"/>
    </source>
</evidence>
<dbReference type="InterPro" id="IPR004477">
    <property type="entry name" value="ComEC_N"/>
</dbReference>
<dbReference type="Pfam" id="PF13567">
    <property type="entry name" value="DUF4131"/>
    <property type="match status" value="1"/>
</dbReference>
<keyword evidence="2" id="KW-1003">Cell membrane</keyword>
<name>S9U2X3_PAEAL</name>
<keyword evidence="3 9" id="KW-0812">Transmembrane</keyword>
<comment type="catalytic activity">
    <reaction evidence="8">
        <text>3',5'-cyclic UMP + H2O = UMP + H(+)</text>
        <dbReference type="Rhea" id="RHEA:70575"/>
        <dbReference type="ChEBI" id="CHEBI:15377"/>
        <dbReference type="ChEBI" id="CHEBI:15378"/>
        <dbReference type="ChEBI" id="CHEBI:57865"/>
        <dbReference type="ChEBI" id="CHEBI:184387"/>
    </reaction>
    <physiologicalReaction direction="left-to-right" evidence="8">
        <dbReference type="Rhea" id="RHEA:70576"/>
    </physiologicalReaction>
</comment>
<accession>S9U2X3</accession>
<proteinExistence type="predicted"/>
<dbReference type="InterPro" id="IPR025405">
    <property type="entry name" value="DUF4131"/>
</dbReference>
<dbReference type="InterPro" id="IPR052159">
    <property type="entry name" value="Competence_DNA_uptake"/>
</dbReference>
<dbReference type="SUPFAM" id="SSF56281">
    <property type="entry name" value="Metallo-hydrolase/oxidoreductase"/>
    <property type="match status" value="1"/>
</dbReference>
<feature type="transmembrane region" description="Helical" evidence="9">
    <location>
        <begin position="505"/>
        <end position="526"/>
    </location>
</feature>
<organism evidence="11 12">
    <name type="scientific">Paenibacillus alvei TS-15</name>
    <dbReference type="NCBI Taxonomy" id="1117108"/>
    <lineage>
        <taxon>Bacteria</taxon>
        <taxon>Bacillati</taxon>
        <taxon>Bacillota</taxon>
        <taxon>Bacilli</taxon>
        <taxon>Bacillales</taxon>
        <taxon>Paenibacillaceae</taxon>
        <taxon>Paenibacillus</taxon>
    </lineage>
</organism>
<feature type="transmembrane region" description="Helical" evidence="9">
    <location>
        <begin position="407"/>
        <end position="429"/>
    </location>
</feature>
<feature type="transmembrane region" description="Helical" evidence="9">
    <location>
        <begin position="36"/>
        <end position="55"/>
    </location>
</feature>
<comment type="function">
    <text evidence="7">Counteracts the endogenous Pycsar antiviral defense system. Phosphodiesterase that enables metal-dependent hydrolysis of host cyclic nucleotide Pycsar defense signals such as cCMP and cUMP.</text>
</comment>
<evidence type="ECO:0000313" key="11">
    <source>
        <dbReference type="EMBL" id="EPY08921.1"/>
    </source>
</evidence>
<feature type="transmembrane region" description="Helical" evidence="9">
    <location>
        <begin position="12"/>
        <end position="30"/>
    </location>
</feature>
<evidence type="ECO:0000256" key="5">
    <source>
        <dbReference type="ARBA" id="ARBA00023136"/>
    </source>
</evidence>
<dbReference type="CDD" id="cd07731">
    <property type="entry name" value="ComA-like_MBL-fold"/>
    <property type="match status" value="1"/>
</dbReference>
<feature type="transmembrane region" description="Helical" evidence="9">
    <location>
        <begin position="565"/>
        <end position="583"/>
    </location>
</feature>
<dbReference type="InterPro" id="IPR036866">
    <property type="entry name" value="RibonucZ/Hydroxyglut_hydro"/>
</dbReference>
<gene>
    <name evidence="11" type="ORF">PAALTS15_03087</name>
</gene>
<dbReference type="eggNOG" id="COG0658">
    <property type="taxonomic scope" value="Bacteria"/>
</dbReference>
<evidence type="ECO:0000256" key="6">
    <source>
        <dbReference type="ARBA" id="ARBA00034221"/>
    </source>
</evidence>
<evidence type="ECO:0000256" key="8">
    <source>
        <dbReference type="ARBA" id="ARBA00048505"/>
    </source>
</evidence>
<dbReference type="InterPro" id="IPR001279">
    <property type="entry name" value="Metallo-B-lactamas"/>
</dbReference>
<dbReference type="AlphaFoldDB" id="S9U2X3"/>
<dbReference type="Pfam" id="PF00753">
    <property type="entry name" value="Lactamase_B"/>
    <property type="match status" value="1"/>
</dbReference>
<dbReference type="Pfam" id="PF03772">
    <property type="entry name" value="Competence"/>
    <property type="match status" value="1"/>
</dbReference>
<evidence type="ECO:0000256" key="9">
    <source>
        <dbReference type="SAM" id="Phobius"/>
    </source>
</evidence>
<evidence type="ECO:0000256" key="2">
    <source>
        <dbReference type="ARBA" id="ARBA00022475"/>
    </source>
</evidence>
<comment type="caution">
    <text evidence="11">The sequence shown here is derived from an EMBL/GenBank/DDBJ whole genome shotgun (WGS) entry which is preliminary data.</text>
</comment>
<keyword evidence="5 9" id="KW-0472">Membrane</keyword>
<dbReference type="eggNOG" id="COG2333">
    <property type="taxonomic scope" value="Bacteria"/>
</dbReference>
<evidence type="ECO:0000256" key="7">
    <source>
        <dbReference type="ARBA" id="ARBA00034301"/>
    </source>
</evidence>
<protein>
    <submittedName>
        <fullName evidence="11">DNA internalization-like competence protein ComEC/Rec2</fullName>
    </submittedName>
</protein>
<feature type="transmembrane region" description="Helical" evidence="9">
    <location>
        <begin position="60"/>
        <end position="76"/>
    </location>
</feature>
<comment type="subcellular location">
    <subcellularLocation>
        <location evidence="1">Cell membrane</location>
        <topology evidence="1">Multi-pass membrane protein</topology>
    </subcellularLocation>
</comment>